<dbReference type="GO" id="GO:0030527">
    <property type="term" value="F:structural constituent of chromatin"/>
    <property type="evidence" value="ECO:0007669"/>
    <property type="project" value="InterPro"/>
</dbReference>
<dbReference type="EMBL" id="JBBWWQ010000016">
    <property type="protein sequence ID" value="KAK8926676.1"/>
    <property type="molecule type" value="Genomic_DNA"/>
</dbReference>
<dbReference type="Gene3D" id="1.10.20.10">
    <property type="entry name" value="Histone, subunit A"/>
    <property type="match status" value="1"/>
</dbReference>
<dbReference type="InterPro" id="IPR000558">
    <property type="entry name" value="Histone_H2B"/>
</dbReference>
<accession>A0AAP0B4C1</accession>
<dbReference type="AlphaFoldDB" id="A0AAP0B4C1"/>
<dbReference type="InterPro" id="IPR007125">
    <property type="entry name" value="H2A/H2B/H3"/>
</dbReference>
<comment type="function">
    <text evidence="1">Core component of nucleosome. Nucleosomes wrap and compact DNA into chromatin, limiting DNA accessibility to the cellular machineries which require DNA as a template. Histones thereby play a central role in transcription regulation, DNA repair, DNA replication and chromosomal stability. DNA accessibility is regulated via a complex set of post-translational modifications of histones, also called histone code, and nucleosome remodeling.</text>
</comment>
<dbReference type="CDD" id="cd22910">
    <property type="entry name" value="HFD_H2B"/>
    <property type="match status" value="1"/>
</dbReference>
<dbReference type="Proteomes" id="UP001418222">
    <property type="component" value="Unassembled WGS sequence"/>
</dbReference>
<evidence type="ECO:0000313" key="5">
    <source>
        <dbReference type="EMBL" id="KAK8926676.1"/>
    </source>
</evidence>
<comment type="caution">
    <text evidence="5">The sequence shown here is derived from an EMBL/GenBank/DDBJ whole genome shotgun (WGS) entry which is preliminary data.</text>
</comment>
<evidence type="ECO:0000313" key="6">
    <source>
        <dbReference type="Proteomes" id="UP001418222"/>
    </source>
</evidence>
<dbReference type="GO" id="GO:0046982">
    <property type="term" value="F:protein heterodimerization activity"/>
    <property type="evidence" value="ECO:0007669"/>
    <property type="project" value="InterPro"/>
</dbReference>
<dbReference type="GO" id="GO:0000786">
    <property type="term" value="C:nucleosome"/>
    <property type="evidence" value="ECO:0007669"/>
    <property type="project" value="InterPro"/>
</dbReference>
<comment type="similarity">
    <text evidence="2">Belongs to the histone H2B family.</text>
</comment>
<dbReference type="SUPFAM" id="SSF47113">
    <property type="entry name" value="Histone-fold"/>
    <property type="match status" value="1"/>
</dbReference>
<dbReference type="InterPro" id="IPR009072">
    <property type="entry name" value="Histone-fold"/>
</dbReference>
<dbReference type="PRINTS" id="PR00621">
    <property type="entry name" value="HISTONEH2B"/>
</dbReference>
<organism evidence="5 6">
    <name type="scientific">Platanthera zijinensis</name>
    <dbReference type="NCBI Taxonomy" id="2320716"/>
    <lineage>
        <taxon>Eukaryota</taxon>
        <taxon>Viridiplantae</taxon>
        <taxon>Streptophyta</taxon>
        <taxon>Embryophyta</taxon>
        <taxon>Tracheophyta</taxon>
        <taxon>Spermatophyta</taxon>
        <taxon>Magnoliopsida</taxon>
        <taxon>Liliopsida</taxon>
        <taxon>Asparagales</taxon>
        <taxon>Orchidaceae</taxon>
        <taxon>Orchidoideae</taxon>
        <taxon>Orchideae</taxon>
        <taxon>Orchidinae</taxon>
        <taxon>Platanthera</taxon>
    </lineage>
</organism>
<dbReference type="GO" id="GO:0003677">
    <property type="term" value="F:DNA binding"/>
    <property type="evidence" value="ECO:0007669"/>
    <property type="project" value="InterPro"/>
</dbReference>
<evidence type="ECO:0000256" key="2">
    <source>
        <dbReference type="ARBA" id="ARBA00006846"/>
    </source>
</evidence>
<gene>
    <name evidence="5" type="ORF">KSP39_PZI018446</name>
</gene>
<proteinExistence type="inferred from homology"/>
<sequence>MIMSLKQIHPHIVISNKFMNILNSLANNLFEKLAQEASCLALDNKNPGIATREIQTAIHLILPDELAKLAVAKGNKVIAMLTSS</sequence>
<feature type="domain" description="Core Histone H2A/H2B/H3" evidence="4">
    <location>
        <begin position="5"/>
        <end position="60"/>
    </location>
</feature>
<dbReference type="Pfam" id="PF00125">
    <property type="entry name" value="Histone"/>
    <property type="match status" value="1"/>
</dbReference>
<name>A0AAP0B4C1_9ASPA</name>
<comment type="subunit">
    <text evidence="3">The nucleosome is a histone octamer containing two molecules each of H2A, H2B, H3 and H4 assembled in one H3-H4 heterotetramer and two H2A-H2B heterodimers. The octamer wraps approximately 147 bp of DNA.</text>
</comment>
<dbReference type="SMART" id="SM00427">
    <property type="entry name" value="H2B"/>
    <property type="match status" value="1"/>
</dbReference>
<keyword evidence="6" id="KW-1185">Reference proteome</keyword>
<evidence type="ECO:0000259" key="4">
    <source>
        <dbReference type="Pfam" id="PF00125"/>
    </source>
</evidence>
<evidence type="ECO:0000256" key="3">
    <source>
        <dbReference type="ARBA" id="ARBA00011538"/>
    </source>
</evidence>
<reference evidence="5 6" key="1">
    <citation type="journal article" date="2022" name="Nat. Plants">
        <title>Genomes of leafy and leafless Platanthera orchids illuminate the evolution of mycoheterotrophy.</title>
        <authorList>
            <person name="Li M.H."/>
            <person name="Liu K.W."/>
            <person name="Li Z."/>
            <person name="Lu H.C."/>
            <person name="Ye Q.L."/>
            <person name="Zhang D."/>
            <person name="Wang J.Y."/>
            <person name="Li Y.F."/>
            <person name="Zhong Z.M."/>
            <person name="Liu X."/>
            <person name="Yu X."/>
            <person name="Liu D.K."/>
            <person name="Tu X.D."/>
            <person name="Liu B."/>
            <person name="Hao Y."/>
            <person name="Liao X.Y."/>
            <person name="Jiang Y.T."/>
            <person name="Sun W.H."/>
            <person name="Chen J."/>
            <person name="Chen Y.Q."/>
            <person name="Ai Y."/>
            <person name="Zhai J.W."/>
            <person name="Wu S.S."/>
            <person name="Zhou Z."/>
            <person name="Hsiao Y.Y."/>
            <person name="Wu W.L."/>
            <person name="Chen Y.Y."/>
            <person name="Lin Y.F."/>
            <person name="Hsu J.L."/>
            <person name="Li C.Y."/>
            <person name="Wang Z.W."/>
            <person name="Zhao X."/>
            <person name="Zhong W.Y."/>
            <person name="Ma X.K."/>
            <person name="Ma L."/>
            <person name="Huang J."/>
            <person name="Chen G.Z."/>
            <person name="Huang M.Z."/>
            <person name="Huang L."/>
            <person name="Peng D.H."/>
            <person name="Luo Y.B."/>
            <person name="Zou S.Q."/>
            <person name="Chen S.P."/>
            <person name="Lan S."/>
            <person name="Tsai W.C."/>
            <person name="Van de Peer Y."/>
            <person name="Liu Z.J."/>
        </authorList>
    </citation>
    <scope>NUCLEOTIDE SEQUENCE [LARGE SCALE GENOMIC DNA]</scope>
    <source>
        <strain evidence="5">Lor287</strain>
    </source>
</reference>
<dbReference type="PANTHER" id="PTHR23428">
    <property type="entry name" value="HISTONE H2B"/>
    <property type="match status" value="1"/>
</dbReference>
<evidence type="ECO:0000256" key="1">
    <source>
        <dbReference type="ARBA" id="ARBA00002001"/>
    </source>
</evidence>
<protein>
    <submittedName>
        <fullName evidence="5">Histone H2B.11</fullName>
    </submittedName>
</protein>